<comment type="caution">
    <text evidence="1">The sequence shown here is derived from an EMBL/GenBank/DDBJ whole genome shotgun (WGS) entry which is preliminary data.</text>
</comment>
<keyword evidence="2" id="KW-1185">Reference proteome</keyword>
<organism evidence="1 2">
    <name type="scientific">Acaulospora morrowiae</name>
    <dbReference type="NCBI Taxonomy" id="94023"/>
    <lineage>
        <taxon>Eukaryota</taxon>
        <taxon>Fungi</taxon>
        <taxon>Fungi incertae sedis</taxon>
        <taxon>Mucoromycota</taxon>
        <taxon>Glomeromycotina</taxon>
        <taxon>Glomeromycetes</taxon>
        <taxon>Diversisporales</taxon>
        <taxon>Acaulosporaceae</taxon>
        <taxon>Acaulospora</taxon>
    </lineage>
</organism>
<name>A0A9N9DW28_9GLOM</name>
<dbReference type="AlphaFoldDB" id="A0A9N9DW28"/>
<proteinExistence type="predicted"/>
<feature type="non-terminal residue" evidence="1">
    <location>
        <position position="71"/>
    </location>
</feature>
<gene>
    <name evidence="1" type="ORF">AMORRO_LOCUS10147</name>
</gene>
<protein>
    <submittedName>
        <fullName evidence="1">11691_t:CDS:1</fullName>
    </submittedName>
</protein>
<dbReference type="EMBL" id="CAJVPV010010799">
    <property type="protein sequence ID" value="CAG8655030.1"/>
    <property type="molecule type" value="Genomic_DNA"/>
</dbReference>
<reference evidence="1" key="1">
    <citation type="submission" date="2021-06" db="EMBL/GenBank/DDBJ databases">
        <authorList>
            <person name="Kallberg Y."/>
            <person name="Tangrot J."/>
            <person name="Rosling A."/>
        </authorList>
    </citation>
    <scope>NUCLEOTIDE SEQUENCE</scope>
    <source>
        <strain evidence="1">CL551</strain>
    </source>
</reference>
<evidence type="ECO:0000313" key="1">
    <source>
        <dbReference type="EMBL" id="CAG8655030.1"/>
    </source>
</evidence>
<evidence type="ECO:0000313" key="2">
    <source>
        <dbReference type="Proteomes" id="UP000789342"/>
    </source>
</evidence>
<sequence length="71" mass="7894">MSHASCRLLPNLTLSTNADGCQIHINRYYGKGMCDLVNEEDVRTIEKSYDVTTTILGNKNIDAVGDFPQTM</sequence>
<dbReference type="Proteomes" id="UP000789342">
    <property type="component" value="Unassembled WGS sequence"/>
</dbReference>
<accession>A0A9N9DW28</accession>